<dbReference type="NCBIfam" id="TIGR02857">
    <property type="entry name" value="CydD"/>
    <property type="match status" value="1"/>
</dbReference>
<dbReference type="InterPro" id="IPR003593">
    <property type="entry name" value="AAA+_ATPase"/>
</dbReference>
<feature type="transmembrane region" description="Helical" evidence="10">
    <location>
        <begin position="245"/>
        <end position="270"/>
    </location>
</feature>
<reference evidence="13 14" key="1">
    <citation type="submission" date="2017-12" db="EMBL/GenBank/DDBJ databases">
        <title>Characterization of six clinical isolates of Enterochimera gen. nov., a novel genus of the Yersiniaciae family and the three species Enterochimera arupensis sp. nov., Enterochimera coloradensis sp. nov, and Enterochimera californica sp. nov.</title>
        <authorList>
            <person name="Rossi A."/>
            <person name="Fisher M."/>
        </authorList>
    </citation>
    <scope>NUCLEOTIDE SEQUENCE [LARGE SCALE GENOMIC DNA]</scope>
    <source>
        <strain evidence="13 14">2016Iso1</strain>
    </source>
</reference>
<keyword evidence="8 10" id="KW-1133">Transmembrane helix</keyword>
<evidence type="ECO:0000256" key="1">
    <source>
        <dbReference type="ARBA" id="ARBA00004429"/>
    </source>
</evidence>
<dbReference type="RefSeq" id="WP_101833863.1">
    <property type="nucleotide sequence ID" value="NZ_CP119395.1"/>
</dbReference>
<dbReference type="GO" id="GO:0005524">
    <property type="term" value="F:ATP binding"/>
    <property type="evidence" value="ECO:0007669"/>
    <property type="project" value="UniProtKB-KW"/>
</dbReference>
<keyword evidence="6" id="KW-0547">Nucleotide-binding</keyword>
<feature type="domain" description="ABC transmembrane type-1" evidence="12">
    <location>
        <begin position="26"/>
        <end position="316"/>
    </location>
</feature>
<evidence type="ECO:0000256" key="10">
    <source>
        <dbReference type="SAM" id="Phobius"/>
    </source>
</evidence>
<evidence type="ECO:0000256" key="2">
    <source>
        <dbReference type="ARBA" id="ARBA00022448"/>
    </source>
</evidence>
<feature type="transmembrane region" description="Helical" evidence="10">
    <location>
        <begin position="167"/>
        <end position="188"/>
    </location>
</feature>
<dbReference type="NCBIfam" id="NF008379">
    <property type="entry name" value="PRK11174.1"/>
    <property type="match status" value="1"/>
</dbReference>
<evidence type="ECO:0000259" key="12">
    <source>
        <dbReference type="PROSITE" id="PS50929"/>
    </source>
</evidence>
<proteinExistence type="predicted"/>
<evidence type="ECO:0000256" key="3">
    <source>
        <dbReference type="ARBA" id="ARBA00022475"/>
    </source>
</evidence>
<dbReference type="GO" id="GO:0042883">
    <property type="term" value="P:cysteine transport"/>
    <property type="evidence" value="ECO:0007669"/>
    <property type="project" value="InterPro"/>
</dbReference>
<dbReference type="PANTHER" id="PTHR24221:SF261">
    <property type="entry name" value="GLUTATHIONE_L-CYSTEINE TRANSPORT SYSTEM ATP-BINDING_PERMEASE PROTEIN CYDD"/>
    <property type="match status" value="1"/>
</dbReference>
<name>A0A2N5ETR7_9GAMM</name>
<evidence type="ECO:0000259" key="11">
    <source>
        <dbReference type="PROSITE" id="PS50893"/>
    </source>
</evidence>
<keyword evidence="7 13" id="KW-0067">ATP-binding</keyword>
<feature type="transmembrane region" description="Helical" evidence="10">
    <location>
        <begin position="276"/>
        <end position="297"/>
    </location>
</feature>
<dbReference type="Gene3D" id="3.40.50.300">
    <property type="entry name" value="P-loop containing nucleotide triphosphate hydrolases"/>
    <property type="match status" value="1"/>
</dbReference>
<dbReference type="InterPro" id="IPR003439">
    <property type="entry name" value="ABC_transporter-like_ATP-bd"/>
</dbReference>
<gene>
    <name evidence="13" type="ORF">CYR34_02555</name>
</gene>
<keyword evidence="9 10" id="KW-0472">Membrane</keyword>
<evidence type="ECO:0000256" key="6">
    <source>
        <dbReference type="ARBA" id="ARBA00022741"/>
    </source>
</evidence>
<dbReference type="InterPro" id="IPR011527">
    <property type="entry name" value="ABC1_TM_dom"/>
</dbReference>
<dbReference type="InterPro" id="IPR014216">
    <property type="entry name" value="ABC_transptr_CydD"/>
</dbReference>
<dbReference type="GO" id="GO:0005886">
    <property type="term" value="C:plasma membrane"/>
    <property type="evidence" value="ECO:0007669"/>
    <property type="project" value="UniProtKB-SubCell"/>
</dbReference>
<dbReference type="AlphaFoldDB" id="A0A2N5ETR7"/>
<protein>
    <submittedName>
        <fullName evidence="13">Cysteine/glutathione ABC transporter permease/ATP-binding protein CydD</fullName>
    </submittedName>
</protein>
<accession>A0A2N5ETR7</accession>
<dbReference type="GO" id="GO:0140359">
    <property type="term" value="F:ABC-type transporter activity"/>
    <property type="evidence" value="ECO:0007669"/>
    <property type="project" value="InterPro"/>
</dbReference>
<feature type="transmembrane region" description="Helical" evidence="10">
    <location>
        <begin position="61"/>
        <end position="79"/>
    </location>
</feature>
<dbReference type="EMBL" id="PJZK01000001">
    <property type="protein sequence ID" value="PLR53485.1"/>
    <property type="molecule type" value="Genomic_DNA"/>
</dbReference>
<keyword evidence="3" id="KW-1003">Cell membrane</keyword>
<dbReference type="InterPro" id="IPR036640">
    <property type="entry name" value="ABC1_TM_sf"/>
</dbReference>
<evidence type="ECO:0000256" key="7">
    <source>
        <dbReference type="ARBA" id="ARBA00022840"/>
    </source>
</evidence>
<dbReference type="SUPFAM" id="SSF52540">
    <property type="entry name" value="P-loop containing nucleoside triphosphate hydrolases"/>
    <property type="match status" value="1"/>
</dbReference>
<dbReference type="InterPro" id="IPR027417">
    <property type="entry name" value="P-loop_NTPase"/>
</dbReference>
<dbReference type="InterPro" id="IPR017871">
    <property type="entry name" value="ABC_transporter-like_CS"/>
</dbReference>
<dbReference type="GO" id="GO:0034040">
    <property type="term" value="F:ATPase-coupled lipid transmembrane transporter activity"/>
    <property type="evidence" value="ECO:0007669"/>
    <property type="project" value="TreeGrafter"/>
</dbReference>
<evidence type="ECO:0000256" key="9">
    <source>
        <dbReference type="ARBA" id="ARBA00023136"/>
    </source>
</evidence>
<dbReference type="CDD" id="cd18584">
    <property type="entry name" value="ABC_6TM_AarD_CydD"/>
    <property type="match status" value="1"/>
</dbReference>
<dbReference type="FunFam" id="1.20.1560.10:FF:000039">
    <property type="entry name" value="Cysteine/glutathione ABC transporter permease/ATP-binding protein CydD"/>
    <property type="match status" value="1"/>
</dbReference>
<dbReference type="SUPFAM" id="SSF90123">
    <property type="entry name" value="ABC transporter transmembrane region"/>
    <property type="match status" value="1"/>
</dbReference>
<dbReference type="PROSITE" id="PS00211">
    <property type="entry name" value="ABC_TRANSPORTER_1"/>
    <property type="match status" value="1"/>
</dbReference>
<dbReference type="GO" id="GO:0016887">
    <property type="term" value="F:ATP hydrolysis activity"/>
    <property type="evidence" value="ECO:0007669"/>
    <property type="project" value="InterPro"/>
</dbReference>
<dbReference type="OrthoDB" id="9806127at2"/>
<keyword evidence="5 10" id="KW-0812">Transmembrane</keyword>
<dbReference type="Proteomes" id="UP000234626">
    <property type="component" value="Unassembled WGS sequence"/>
</dbReference>
<evidence type="ECO:0000256" key="8">
    <source>
        <dbReference type="ARBA" id="ARBA00022989"/>
    </source>
</evidence>
<keyword evidence="4" id="KW-0997">Cell inner membrane</keyword>
<evidence type="ECO:0000313" key="13">
    <source>
        <dbReference type="EMBL" id="PLR53485.1"/>
    </source>
</evidence>
<keyword evidence="14" id="KW-1185">Reference proteome</keyword>
<dbReference type="SMART" id="SM00382">
    <property type="entry name" value="AAA"/>
    <property type="match status" value="1"/>
</dbReference>
<comment type="subcellular location">
    <subcellularLocation>
        <location evidence="1">Cell inner membrane</location>
        <topology evidence="1">Multi-pass membrane protein</topology>
    </subcellularLocation>
</comment>
<evidence type="ECO:0000256" key="4">
    <source>
        <dbReference type="ARBA" id="ARBA00022519"/>
    </source>
</evidence>
<evidence type="ECO:0000256" key="5">
    <source>
        <dbReference type="ARBA" id="ARBA00022692"/>
    </source>
</evidence>
<sequence>MNKTRQQELLQWLRQQRAPARRWLQVSMLLGVFSGLLLLLQAALMATLLDALIVHALPRESLLKLFILLAVAFLLRGLLALMRERVGFQCGVQVRRLIRRRVLDRLAQLGPAWISGKPAGSWATLILEQIDDMQEYYARYLPQMFLAGIIPLMILLAIFPLNWAAGLILLVTAPLIPLFMALVGMGAADANRRNFAALARLSGNFLDSLRGLDTLRLFHRAHAERHAIRQASESFRARTMEVLRLAFLSSAVLEFFASVSIAVVAVYFGFSYLGELHFGSYGTGVTLFAGFLVLILAPEFFQPLRDLGTFYHAKAQAVGAAETLVTFLTRQPDERAPGQGDTPFSADAPVSLEADALEILSPDGNVLAGPLTFRVAAGQRIAIVGLSGAGKSSLLNALLGFLPYRGTLRVNQQALETLEPLSWRQHIAWVGQNPHLPAATVRQNILLGNPEATPDALHTALARAYVDEFLPLLPDGLDTPIGDHAARLSVGQAQRVAVARALLAPGRLLLLDEPAASLDAHSEQRVMAALGEAATHQTTLLVTHRLEDTRQCDEIWVMQHGQIAERGHYDHLCTQAGPFARLLAQRSGEL</sequence>
<feature type="domain" description="ABC transporter" evidence="11">
    <location>
        <begin position="352"/>
        <end position="585"/>
    </location>
</feature>
<feature type="transmembrane region" description="Helical" evidence="10">
    <location>
        <begin position="140"/>
        <end position="161"/>
    </location>
</feature>
<evidence type="ECO:0000313" key="14">
    <source>
        <dbReference type="Proteomes" id="UP000234626"/>
    </source>
</evidence>
<dbReference type="PROSITE" id="PS50893">
    <property type="entry name" value="ABC_TRANSPORTER_2"/>
    <property type="match status" value="1"/>
</dbReference>
<dbReference type="Gene3D" id="1.20.1560.10">
    <property type="entry name" value="ABC transporter type 1, transmembrane domain"/>
    <property type="match status" value="1"/>
</dbReference>
<dbReference type="PANTHER" id="PTHR24221">
    <property type="entry name" value="ATP-BINDING CASSETTE SUB-FAMILY B"/>
    <property type="match status" value="1"/>
</dbReference>
<keyword evidence="2" id="KW-0813">Transport</keyword>
<comment type="caution">
    <text evidence="13">The sequence shown here is derived from an EMBL/GenBank/DDBJ whole genome shotgun (WGS) entry which is preliminary data.</text>
</comment>
<dbReference type="InterPro" id="IPR039421">
    <property type="entry name" value="Type_1_exporter"/>
</dbReference>
<dbReference type="Pfam" id="PF00664">
    <property type="entry name" value="ABC_membrane"/>
    <property type="match status" value="1"/>
</dbReference>
<dbReference type="Pfam" id="PF00005">
    <property type="entry name" value="ABC_tran"/>
    <property type="match status" value="1"/>
</dbReference>
<organism evidence="13 14">
    <name type="scientific">Chimaeribacter arupi</name>
    <dbReference type="NCBI Taxonomy" id="2060066"/>
    <lineage>
        <taxon>Bacteria</taxon>
        <taxon>Pseudomonadati</taxon>
        <taxon>Pseudomonadota</taxon>
        <taxon>Gammaproteobacteria</taxon>
        <taxon>Enterobacterales</taxon>
        <taxon>Yersiniaceae</taxon>
        <taxon>Chimaeribacter</taxon>
    </lineage>
</organism>
<dbReference type="PROSITE" id="PS50929">
    <property type="entry name" value="ABC_TM1F"/>
    <property type="match status" value="1"/>
</dbReference>